<reference evidence="1" key="1">
    <citation type="submission" date="2021-11" db="EMBL/GenBank/DDBJ databases">
        <authorList>
            <person name="Islam A."/>
            <person name="Islam S."/>
            <person name="Flora M.S."/>
            <person name="Rahman M."/>
            <person name="Ziaur R.M."/>
            <person name="Epstein J.H."/>
            <person name="Hassan M."/>
            <person name="Klassen M."/>
            <person name="Woodard K."/>
            <person name="Webb A."/>
            <person name="Webby R.J."/>
            <person name="El Zowalaty M.E."/>
        </authorList>
    </citation>
    <scope>NUCLEOTIDE SEQUENCE</scope>
    <source>
        <strain evidence="1">Pbs3</strain>
    </source>
</reference>
<accession>A0AAU9KKV0</accession>
<name>A0AAU9KKV0_9STRA</name>
<dbReference type="Proteomes" id="UP001160483">
    <property type="component" value="Unassembled WGS sequence"/>
</dbReference>
<sequence length="98" mass="11771">MLYNEDADDGIQLGLPIEEIDLETYDDDDEYQRYKQLLRTGNWELESKLPDEFEDNLAMRRMYQDYWCEYRKPVPSLPVVINGRLLSFSTVLTRAWKE</sequence>
<organism evidence="1 2">
    <name type="scientific">Peronospora belbahrii</name>
    <dbReference type="NCBI Taxonomy" id="622444"/>
    <lineage>
        <taxon>Eukaryota</taxon>
        <taxon>Sar</taxon>
        <taxon>Stramenopiles</taxon>
        <taxon>Oomycota</taxon>
        <taxon>Peronosporomycetes</taxon>
        <taxon>Peronosporales</taxon>
        <taxon>Peronosporaceae</taxon>
        <taxon>Peronospora</taxon>
    </lineage>
</organism>
<evidence type="ECO:0000313" key="1">
    <source>
        <dbReference type="EMBL" id="CAH0474936.1"/>
    </source>
</evidence>
<gene>
    <name evidence="1" type="ORF">PBS003_LOCUS1774</name>
</gene>
<dbReference type="EMBL" id="CAKKTJ010000118">
    <property type="protein sequence ID" value="CAH0474936.1"/>
    <property type="molecule type" value="Genomic_DNA"/>
</dbReference>
<comment type="caution">
    <text evidence="1">The sequence shown here is derived from an EMBL/GenBank/DDBJ whole genome shotgun (WGS) entry which is preliminary data.</text>
</comment>
<dbReference type="AlphaFoldDB" id="A0AAU9KKV0"/>
<protein>
    <submittedName>
        <fullName evidence="1">Uncharacterized protein</fullName>
    </submittedName>
</protein>
<proteinExistence type="predicted"/>
<evidence type="ECO:0000313" key="2">
    <source>
        <dbReference type="Proteomes" id="UP001160483"/>
    </source>
</evidence>